<accession>A0ABR4IC11</accession>
<dbReference type="InterPro" id="IPR032465">
    <property type="entry name" value="ACMSD"/>
</dbReference>
<dbReference type="Proteomes" id="UP001610446">
    <property type="component" value="Unassembled WGS sequence"/>
</dbReference>
<dbReference type="InterPro" id="IPR006680">
    <property type="entry name" value="Amidohydro-rel"/>
</dbReference>
<protein>
    <recommendedName>
        <fullName evidence="4">Amidohydrolase-related domain-containing protein</fullName>
    </recommendedName>
</protein>
<dbReference type="Pfam" id="PF04909">
    <property type="entry name" value="Amidohydro_2"/>
    <property type="match status" value="1"/>
</dbReference>
<keyword evidence="6" id="KW-1185">Reference proteome</keyword>
<dbReference type="PANTHER" id="PTHR21240">
    <property type="entry name" value="2-AMINO-3-CARBOXYLMUCONATE-6-SEMIALDEHYDE DECARBOXYLASE"/>
    <property type="match status" value="1"/>
</dbReference>
<name>A0ABR4IC11_9EURO</name>
<gene>
    <name evidence="5" type="ORF">BJY01DRAFT_241637</name>
</gene>
<dbReference type="EMBL" id="JBFXLU010000526">
    <property type="protein sequence ID" value="KAL2824849.1"/>
    <property type="molecule type" value="Genomic_DNA"/>
</dbReference>
<evidence type="ECO:0000259" key="4">
    <source>
        <dbReference type="Pfam" id="PF04909"/>
    </source>
</evidence>
<organism evidence="5 6">
    <name type="scientific">Aspergillus pseudoustus</name>
    <dbReference type="NCBI Taxonomy" id="1810923"/>
    <lineage>
        <taxon>Eukaryota</taxon>
        <taxon>Fungi</taxon>
        <taxon>Dikarya</taxon>
        <taxon>Ascomycota</taxon>
        <taxon>Pezizomycotina</taxon>
        <taxon>Eurotiomycetes</taxon>
        <taxon>Eurotiomycetidae</taxon>
        <taxon>Eurotiales</taxon>
        <taxon>Aspergillaceae</taxon>
        <taxon>Aspergillus</taxon>
        <taxon>Aspergillus subgen. Nidulantes</taxon>
    </lineage>
</organism>
<dbReference type="PANTHER" id="PTHR21240:SF31">
    <property type="entry name" value="AMIDOHYDROLASE FAMILY PROTEIN (AFU_ORTHOLOGUE AFUA_7G05840)"/>
    <property type="match status" value="1"/>
</dbReference>
<evidence type="ECO:0000313" key="6">
    <source>
        <dbReference type="Proteomes" id="UP001610446"/>
    </source>
</evidence>
<reference evidence="5 6" key="1">
    <citation type="submission" date="2024-07" db="EMBL/GenBank/DDBJ databases">
        <title>Section-level genome sequencing and comparative genomics of Aspergillus sections Usti and Cavernicolus.</title>
        <authorList>
            <consortium name="Lawrence Berkeley National Laboratory"/>
            <person name="Nybo J.L."/>
            <person name="Vesth T.C."/>
            <person name="Theobald S."/>
            <person name="Frisvad J.C."/>
            <person name="Larsen T.O."/>
            <person name="Kjaerboelling I."/>
            <person name="Rothschild-Mancinelli K."/>
            <person name="Lyhne E.K."/>
            <person name="Kogle M.E."/>
            <person name="Barry K."/>
            <person name="Clum A."/>
            <person name="Na H."/>
            <person name="Ledsgaard L."/>
            <person name="Lin J."/>
            <person name="Lipzen A."/>
            <person name="Kuo A."/>
            <person name="Riley R."/>
            <person name="Mondo S."/>
            <person name="Labutti K."/>
            <person name="Haridas S."/>
            <person name="Pangalinan J."/>
            <person name="Salamov A.A."/>
            <person name="Simmons B.A."/>
            <person name="Magnuson J.K."/>
            <person name="Chen J."/>
            <person name="Drula E."/>
            <person name="Henrissat B."/>
            <person name="Wiebenga A."/>
            <person name="Lubbers R.J."/>
            <person name="Gomes A.C."/>
            <person name="Makela M.R."/>
            <person name="Stajich J."/>
            <person name="Grigoriev I.V."/>
            <person name="Mortensen U.H."/>
            <person name="De Vries R.P."/>
            <person name="Baker S.E."/>
            <person name="Andersen M.R."/>
        </authorList>
    </citation>
    <scope>NUCLEOTIDE SEQUENCE [LARGE SCALE GENOMIC DNA]</scope>
    <source>
        <strain evidence="5 6">CBS 123904</strain>
    </source>
</reference>
<dbReference type="Gene3D" id="3.20.20.140">
    <property type="entry name" value="Metal-dependent hydrolases"/>
    <property type="match status" value="1"/>
</dbReference>
<evidence type="ECO:0000313" key="5">
    <source>
        <dbReference type="EMBL" id="KAL2824849.1"/>
    </source>
</evidence>
<proteinExistence type="inferred from homology"/>
<keyword evidence="2 3" id="KW-0456">Lyase</keyword>
<comment type="caution">
    <text evidence="5">The sequence shown here is derived from an EMBL/GenBank/DDBJ whole genome shotgun (WGS) entry which is preliminary data.</text>
</comment>
<sequence>MHNPLQAAAELRRAVTELGMLGALINDWQSTLTPDGQERKLYYDTKEFDPFWSEVQALDVPVYFHPRYALPQFPQEPWGSRIQLQGAGVGFSLDLSWHLYALCSGGLFDRFPQLKIIVGHFGENIPLNLWRASYQYNRMMGTHGRKSKQDYSYYWRRNFFVTTSGDFHTEGLKFLIKELGLDRCLYSIDHPYSDISEGQDWWKTVDLPEKEKDAIARVNAIRLLKLPLEM</sequence>
<dbReference type="SUPFAM" id="SSF51556">
    <property type="entry name" value="Metallo-dependent hydrolases"/>
    <property type="match status" value="1"/>
</dbReference>
<comment type="similarity">
    <text evidence="3">Belongs to the metallo-dependent hydrolases superfamily.</text>
</comment>
<evidence type="ECO:0000256" key="2">
    <source>
        <dbReference type="ARBA" id="ARBA00023239"/>
    </source>
</evidence>
<keyword evidence="1 3" id="KW-0210">Decarboxylase</keyword>
<evidence type="ECO:0000256" key="1">
    <source>
        <dbReference type="ARBA" id="ARBA00022793"/>
    </source>
</evidence>
<dbReference type="InterPro" id="IPR032466">
    <property type="entry name" value="Metal_Hydrolase"/>
</dbReference>
<feature type="domain" description="Amidohydrolase-related" evidence="4">
    <location>
        <begin position="3"/>
        <end position="226"/>
    </location>
</feature>
<evidence type="ECO:0000256" key="3">
    <source>
        <dbReference type="RuleBase" id="RU366045"/>
    </source>
</evidence>